<dbReference type="RefSeq" id="WP_044361458.1">
    <property type="nucleotide sequence ID" value="NZ_JXWY01000132.1"/>
</dbReference>
<dbReference type="EMBL" id="JXWY01000132">
    <property type="protein sequence ID" value="KIX89934.1"/>
    <property type="molecule type" value="Genomic_DNA"/>
</dbReference>
<gene>
    <name evidence="8" type="primary">hemX</name>
    <name evidence="8" type="ORF">NCTC13832_01084</name>
    <name evidence="7" type="ORF">TP70_10230</name>
</gene>
<keyword evidence="3 5" id="KW-1133">Transmembrane helix</keyword>
<dbReference type="GO" id="GO:0020037">
    <property type="term" value="F:heme binding"/>
    <property type="evidence" value="ECO:0007669"/>
    <property type="project" value="InterPro"/>
</dbReference>
<accession>A0A0D6XMA5</accession>
<evidence type="ECO:0000256" key="4">
    <source>
        <dbReference type="ARBA" id="ARBA00023136"/>
    </source>
</evidence>
<comment type="subcellular location">
    <subcellularLocation>
        <location evidence="1">Membrane</location>
        <topology evidence="1">Multi-pass membrane protein</topology>
    </subcellularLocation>
</comment>
<dbReference type="OrthoDB" id="2417400at2"/>
<evidence type="ECO:0000259" key="6">
    <source>
        <dbReference type="Pfam" id="PF01578"/>
    </source>
</evidence>
<sequence>MVEAFFVRFHEAIVLLYFICVLCLTIDLFQKNYRLQNIGFYVLGIVWVMQTISLTMYVIWRGQLPLTSIIESFYVLTWLILTLTFVCAVFRMSDMMIVLLTMLGFIFMLIHTFHPYQFSLKGARLSVMNELLVVHISLALLSYVIFAIAFVNAILYLVQYRNLKLKRFNQNYFRISSVATLEKTVFYCTLVGVITLFVSLVLGVQWGIFSIGTQIFVDAKVISSFFIILSYIAYLTMRVTQRFKQQFLIYVNIMLFLCCMINLIVVTQLSSFHQWTGV</sequence>
<evidence type="ECO:0000256" key="1">
    <source>
        <dbReference type="ARBA" id="ARBA00004141"/>
    </source>
</evidence>
<protein>
    <submittedName>
        <fullName evidence="7">Cytochrome C assembly protein</fullName>
    </submittedName>
    <submittedName>
        <fullName evidence="8">HemA concentration negative effector</fullName>
    </submittedName>
</protein>
<dbReference type="PANTHER" id="PTHR30071:SF15">
    <property type="entry name" value="PROTEIN HEMX"/>
    <property type="match status" value="1"/>
</dbReference>
<feature type="transmembrane region" description="Helical" evidence="5">
    <location>
        <begin position="184"/>
        <end position="209"/>
    </location>
</feature>
<keyword evidence="2 5" id="KW-0812">Transmembrane</keyword>
<evidence type="ECO:0000313" key="7">
    <source>
        <dbReference type="EMBL" id="KIX89934.1"/>
    </source>
</evidence>
<proteinExistence type="predicted"/>
<keyword evidence="4 5" id="KW-0472">Membrane</keyword>
<dbReference type="InterPro" id="IPR002541">
    <property type="entry name" value="Cyt_c_assembly"/>
</dbReference>
<feature type="transmembrane region" description="Helical" evidence="5">
    <location>
        <begin position="247"/>
        <end position="269"/>
    </location>
</feature>
<feature type="transmembrane region" description="Helical" evidence="5">
    <location>
        <begin position="72"/>
        <end position="90"/>
    </location>
</feature>
<dbReference type="Proteomes" id="UP000254100">
    <property type="component" value="Unassembled WGS sequence"/>
</dbReference>
<name>A0A0D6XMA5_9STAP</name>
<feature type="transmembrane region" description="Helical" evidence="5">
    <location>
        <begin position="215"/>
        <end position="235"/>
    </location>
</feature>
<evidence type="ECO:0000256" key="2">
    <source>
        <dbReference type="ARBA" id="ARBA00022692"/>
    </source>
</evidence>
<reference evidence="7 9" key="1">
    <citation type="submission" date="2015-01" db="EMBL/GenBank/DDBJ databases">
        <authorList>
            <person name="Guo J."/>
        </authorList>
    </citation>
    <scope>NUCLEOTIDE SEQUENCE [LARGE SCALE GENOMIC DNA]</scope>
    <source>
        <strain evidence="7 9">DSM 22147</strain>
    </source>
</reference>
<dbReference type="InterPro" id="IPR045062">
    <property type="entry name" value="Cyt_c_biogenesis_CcsA/CcmC"/>
</dbReference>
<dbReference type="GO" id="GO:0017004">
    <property type="term" value="P:cytochrome complex assembly"/>
    <property type="evidence" value="ECO:0007669"/>
    <property type="project" value="InterPro"/>
</dbReference>
<feature type="transmembrane region" description="Helical" evidence="5">
    <location>
        <begin position="136"/>
        <end position="158"/>
    </location>
</feature>
<keyword evidence="9" id="KW-1185">Reference proteome</keyword>
<organism evidence="8 10">
    <name type="scientific">Staphylococcus microti</name>
    <dbReference type="NCBI Taxonomy" id="569857"/>
    <lineage>
        <taxon>Bacteria</taxon>
        <taxon>Bacillati</taxon>
        <taxon>Bacillota</taxon>
        <taxon>Bacilli</taxon>
        <taxon>Bacillales</taxon>
        <taxon>Staphylococcaceae</taxon>
        <taxon>Staphylococcus</taxon>
    </lineage>
</organism>
<dbReference type="AlphaFoldDB" id="A0A0D6XMA5"/>
<dbReference type="Proteomes" id="UP000032366">
    <property type="component" value="Unassembled WGS sequence"/>
</dbReference>
<evidence type="ECO:0000313" key="9">
    <source>
        <dbReference type="Proteomes" id="UP000032366"/>
    </source>
</evidence>
<feature type="transmembrane region" description="Helical" evidence="5">
    <location>
        <begin position="12"/>
        <end position="29"/>
    </location>
</feature>
<feature type="domain" description="Cytochrome c assembly protein" evidence="6">
    <location>
        <begin position="69"/>
        <end position="268"/>
    </location>
</feature>
<evidence type="ECO:0000313" key="10">
    <source>
        <dbReference type="Proteomes" id="UP000254100"/>
    </source>
</evidence>
<feature type="transmembrane region" description="Helical" evidence="5">
    <location>
        <begin position="38"/>
        <end position="60"/>
    </location>
</feature>
<evidence type="ECO:0000256" key="3">
    <source>
        <dbReference type="ARBA" id="ARBA00022989"/>
    </source>
</evidence>
<reference evidence="8 10" key="2">
    <citation type="submission" date="2018-06" db="EMBL/GenBank/DDBJ databases">
        <authorList>
            <consortium name="Pathogen Informatics"/>
            <person name="Doyle S."/>
        </authorList>
    </citation>
    <scope>NUCLEOTIDE SEQUENCE [LARGE SCALE GENOMIC DNA]</scope>
    <source>
        <strain evidence="8 10">NCTC13832</strain>
    </source>
</reference>
<dbReference type="GO" id="GO:0005886">
    <property type="term" value="C:plasma membrane"/>
    <property type="evidence" value="ECO:0007669"/>
    <property type="project" value="TreeGrafter"/>
</dbReference>
<dbReference type="PANTHER" id="PTHR30071">
    <property type="entry name" value="HEME EXPORTER PROTEIN C"/>
    <property type="match status" value="1"/>
</dbReference>
<dbReference type="STRING" id="569857.TP70_10230"/>
<feature type="transmembrane region" description="Helical" evidence="5">
    <location>
        <begin position="97"/>
        <end position="116"/>
    </location>
</feature>
<evidence type="ECO:0000313" key="8">
    <source>
        <dbReference type="EMBL" id="SUM57407.1"/>
    </source>
</evidence>
<evidence type="ECO:0000256" key="5">
    <source>
        <dbReference type="SAM" id="Phobius"/>
    </source>
</evidence>
<dbReference type="Pfam" id="PF01578">
    <property type="entry name" value="Cytochrom_C_asm"/>
    <property type="match status" value="1"/>
</dbReference>
<dbReference type="EMBL" id="UHDT01000001">
    <property type="protein sequence ID" value="SUM57407.1"/>
    <property type="molecule type" value="Genomic_DNA"/>
</dbReference>